<feature type="transmembrane region" description="Helical" evidence="9">
    <location>
        <begin position="29"/>
        <end position="47"/>
    </location>
</feature>
<keyword evidence="5 9" id="KW-0653">Protein transport</keyword>
<keyword evidence="6 9" id="KW-1133">Transmembrane helix</keyword>
<dbReference type="GO" id="GO:0005886">
    <property type="term" value="C:plasma membrane"/>
    <property type="evidence" value="ECO:0007669"/>
    <property type="project" value="UniProtKB-SubCell"/>
</dbReference>
<evidence type="ECO:0000256" key="8">
    <source>
        <dbReference type="ARBA" id="ARBA00023136"/>
    </source>
</evidence>
<evidence type="ECO:0000256" key="9">
    <source>
        <dbReference type="HAMAP-Rule" id="MF_01464"/>
    </source>
</evidence>
<evidence type="ECO:0000313" key="11">
    <source>
        <dbReference type="EMBL" id="NNU28700.1"/>
    </source>
</evidence>
<evidence type="ECO:0000256" key="2">
    <source>
        <dbReference type="ARBA" id="ARBA00022448"/>
    </source>
</evidence>
<feature type="transmembrane region" description="Helical" evidence="9">
    <location>
        <begin position="145"/>
        <end position="164"/>
    </location>
</feature>
<feature type="transmembrane region" description="Helical" evidence="9">
    <location>
        <begin position="256"/>
        <end position="277"/>
    </location>
</feature>
<dbReference type="GO" id="GO:0006605">
    <property type="term" value="P:protein targeting"/>
    <property type="evidence" value="ECO:0007669"/>
    <property type="project" value="UniProtKB-UniRule"/>
</dbReference>
<dbReference type="NCBIfam" id="TIGR00966">
    <property type="entry name" value="transloc_SecF"/>
    <property type="match status" value="1"/>
</dbReference>
<comment type="caution">
    <text evidence="11">The sequence shown here is derived from an EMBL/GenBank/DDBJ whole genome shotgun (WGS) entry which is preliminary data.</text>
</comment>
<sequence length="367" mass="39015">MAGSMTFAQWGNDLYTGRRSYPIVAKRRVWFSIVGVLGIASIIILLTKGLTLGIDFRGGSEFTVNGTSTTEQSVAVDAVHEVLPEDEPRVAVVGGDAVRVQTSQVSGADETAVVEALAAGYGVEAADVDSSFVGPTWGESVSEKALWGVTVFVLLAAAFMAVYFRAWRMSVAGILAMLSDLLISAGVYALIGWEVTPSTIIGFLTILGFSLYDKMVVFDKVRENTTGVLDQSRNTYAERANLAVNQTLVRSINTSVVALLPVAGILFLGAFVLGAGTLRDLSLSLFVGIAVGAASSIFLATPLDVSLRQREPKIRRHTEEVLAERGRLADEGGHEAELAAVAAGRSQLIPGHHQGHGSQPRRKRGGR</sequence>
<evidence type="ECO:0000256" key="4">
    <source>
        <dbReference type="ARBA" id="ARBA00022692"/>
    </source>
</evidence>
<feature type="domain" description="Protein export membrane protein SecD/SecF C-terminal" evidence="10">
    <location>
        <begin position="115"/>
        <end position="308"/>
    </location>
</feature>
<keyword evidence="4 9" id="KW-0812">Transmembrane</keyword>
<comment type="subunit">
    <text evidence="9">Forms a complex with SecD. Part of the essential Sec protein translocation apparatus which comprises SecA, SecYEG and auxiliary proteins SecDF. Other proteins may also be involved.</text>
</comment>
<dbReference type="GO" id="GO:0065002">
    <property type="term" value="P:intracellular protein transmembrane transport"/>
    <property type="evidence" value="ECO:0007669"/>
    <property type="project" value="UniProtKB-UniRule"/>
</dbReference>
<dbReference type="PRINTS" id="PR01755">
    <property type="entry name" value="SECFTRNLCASE"/>
</dbReference>
<feature type="transmembrane region" description="Helical" evidence="9">
    <location>
        <begin position="283"/>
        <end position="307"/>
    </location>
</feature>
<dbReference type="InterPro" id="IPR022813">
    <property type="entry name" value="SecD/SecF_arch_bac"/>
</dbReference>
<evidence type="ECO:0000259" key="10">
    <source>
        <dbReference type="Pfam" id="PF02355"/>
    </source>
</evidence>
<dbReference type="InterPro" id="IPR022646">
    <property type="entry name" value="SecD/SecF_CS"/>
</dbReference>
<organism evidence="11 12">
    <name type="scientific">Isoptericola sediminis</name>
    <dbReference type="NCBI Taxonomy" id="2733572"/>
    <lineage>
        <taxon>Bacteria</taxon>
        <taxon>Bacillati</taxon>
        <taxon>Actinomycetota</taxon>
        <taxon>Actinomycetes</taxon>
        <taxon>Micrococcales</taxon>
        <taxon>Promicromonosporaceae</taxon>
        <taxon>Isoptericola</taxon>
    </lineage>
</organism>
<evidence type="ECO:0000256" key="7">
    <source>
        <dbReference type="ARBA" id="ARBA00023010"/>
    </source>
</evidence>
<evidence type="ECO:0000256" key="6">
    <source>
        <dbReference type="ARBA" id="ARBA00022989"/>
    </source>
</evidence>
<evidence type="ECO:0000256" key="1">
    <source>
        <dbReference type="ARBA" id="ARBA00004651"/>
    </source>
</evidence>
<evidence type="ECO:0000256" key="3">
    <source>
        <dbReference type="ARBA" id="ARBA00022475"/>
    </source>
</evidence>
<evidence type="ECO:0000256" key="5">
    <source>
        <dbReference type="ARBA" id="ARBA00022927"/>
    </source>
</evidence>
<feature type="transmembrane region" description="Helical" evidence="9">
    <location>
        <begin position="195"/>
        <end position="212"/>
    </location>
</feature>
<accession>A0A849K8B2</accession>
<keyword evidence="2 9" id="KW-0813">Transport</keyword>
<dbReference type="InterPro" id="IPR005665">
    <property type="entry name" value="SecF_bac"/>
</dbReference>
<dbReference type="InterPro" id="IPR022645">
    <property type="entry name" value="SecD/SecF_bac"/>
</dbReference>
<name>A0A849K8B2_9MICO</name>
<dbReference type="EMBL" id="JABFAJ010000024">
    <property type="protein sequence ID" value="NNU28700.1"/>
    <property type="molecule type" value="Genomic_DNA"/>
</dbReference>
<dbReference type="GO" id="GO:0043952">
    <property type="term" value="P:protein transport by the Sec complex"/>
    <property type="evidence" value="ECO:0007669"/>
    <property type="project" value="UniProtKB-UniRule"/>
</dbReference>
<dbReference type="HAMAP" id="MF_01464_B">
    <property type="entry name" value="SecF_B"/>
    <property type="match status" value="1"/>
</dbReference>
<dbReference type="PANTHER" id="PTHR30081:SF8">
    <property type="entry name" value="PROTEIN TRANSLOCASE SUBUNIT SECF"/>
    <property type="match status" value="1"/>
</dbReference>
<dbReference type="Gene3D" id="1.20.1640.10">
    <property type="entry name" value="Multidrug efflux transporter AcrB transmembrane domain"/>
    <property type="match status" value="1"/>
</dbReference>
<reference evidence="11 12" key="1">
    <citation type="submission" date="2020-05" db="EMBL/GenBank/DDBJ databases">
        <title>Genome sequence of Isoptericola sp. JC619 isolated from Chilika lagoon, India.</title>
        <authorList>
            <person name="Kumar D."/>
            <person name="Appam K."/>
            <person name="Gandham S."/>
            <person name="Uppada J."/>
            <person name="Sasikala C."/>
            <person name="Venkata Ramana C."/>
        </authorList>
    </citation>
    <scope>NUCLEOTIDE SEQUENCE [LARGE SCALE GENOMIC DNA]</scope>
    <source>
        <strain evidence="11 12">JC619</strain>
    </source>
</reference>
<dbReference type="InterPro" id="IPR048634">
    <property type="entry name" value="SecD_SecF_C"/>
</dbReference>
<comment type="similarity">
    <text evidence="9">Belongs to the SecD/SecF family. SecF subfamily.</text>
</comment>
<comment type="function">
    <text evidence="9">Part of the Sec protein translocase complex. Interacts with the SecYEG preprotein conducting channel. SecDF uses the proton motive force (PMF) to complete protein translocation after the ATP-dependent function of SecA.</text>
</comment>
<keyword evidence="8 9" id="KW-0472">Membrane</keyword>
<dbReference type="Pfam" id="PF07549">
    <property type="entry name" value="Sec_GG"/>
    <property type="match status" value="1"/>
</dbReference>
<keyword evidence="12" id="KW-1185">Reference proteome</keyword>
<comment type="subcellular location">
    <subcellularLocation>
        <location evidence="1 9">Cell membrane</location>
        <topology evidence="1 9">Multi-pass membrane protein</topology>
    </subcellularLocation>
</comment>
<dbReference type="AlphaFoldDB" id="A0A849K8B2"/>
<protein>
    <recommendedName>
        <fullName evidence="9">Protein-export membrane protein SecF</fullName>
    </recommendedName>
</protein>
<dbReference type="Pfam" id="PF02355">
    <property type="entry name" value="SecD_SecF_C"/>
    <property type="match status" value="1"/>
</dbReference>
<evidence type="ECO:0000313" key="12">
    <source>
        <dbReference type="Proteomes" id="UP000557204"/>
    </source>
</evidence>
<dbReference type="GO" id="GO:0015450">
    <property type="term" value="F:protein-transporting ATPase activity"/>
    <property type="evidence" value="ECO:0007669"/>
    <property type="project" value="InterPro"/>
</dbReference>
<proteinExistence type="inferred from homology"/>
<feature type="transmembrane region" description="Helical" evidence="9">
    <location>
        <begin position="171"/>
        <end position="189"/>
    </location>
</feature>
<dbReference type="SUPFAM" id="SSF82866">
    <property type="entry name" value="Multidrug efflux transporter AcrB transmembrane domain"/>
    <property type="match status" value="1"/>
</dbReference>
<dbReference type="Proteomes" id="UP000557204">
    <property type="component" value="Unassembled WGS sequence"/>
</dbReference>
<gene>
    <name evidence="9 11" type="primary">secF</name>
    <name evidence="11" type="ORF">HLI28_14295</name>
</gene>
<keyword evidence="7 9" id="KW-0811">Translocation</keyword>
<dbReference type="RefSeq" id="WP_171248210.1">
    <property type="nucleotide sequence ID" value="NZ_JABFAJ010000024.1"/>
</dbReference>
<keyword evidence="3 9" id="KW-1003">Cell membrane</keyword>
<dbReference type="PANTHER" id="PTHR30081">
    <property type="entry name" value="PROTEIN-EXPORT MEMBRANE PROTEIN SEC"/>
    <property type="match status" value="1"/>
</dbReference>